<feature type="region of interest" description="Disordered" evidence="1">
    <location>
        <begin position="66"/>
        <end position="100"/>
    </location>
</feature>
<dbReference type="PANTHER" id="PTHR13633">
    <property type="entry name" value="MITOCHONDRIAL TRANSCRIPTION RESCUE FACTOR 1"/>
    <property type="match status" value="1"/>
</dbReference>
<evidence type="ECO:0000313" key="3">
    <source>
        <dbReference type="EMBL" id="KAK6627958.1"/>
    </source>
</evidence>
<evidence type="ECO:0000313" key="4">
    <source>
        <dbReference type="Proteomes" id="UP001359485"/>
    </source>
</evidence>
<sequence>MLNVLRPSKWLCFLYGVSYRRQIAINRNVTFFITSRSCNYPKENIAFNKNCIPLVPITRLKHSSRNKGSQKRKYEDEDEEDEDDDSFNEDEDSDCDAETENSLKKAGVEVKKYKISSLRVDALLKMVWNYKRKGVEDLFYSKKIYVDKKLLLKKGMAAFVGAEIDVIKNVDDNANLLNVSRIEVLQIATVDENDNDNLLINVRKTKSLLIEDYREGNI</sequence>
<proteinExistence type="predicted"/>
<dbReference type="EMBL" id="JAWJWF010000045">
    <property type="protein sequence ID" value="KAK6627958.1"/>
    <property type="molecule type" value="Genomic_DNA"/>
</dbReference>
<dbReference type="Proteomes" id="UP001359485">
    <property type="component" value="Unassembled WGS sequence"/>
</dbReference>
<protein>
    <recommendedName>
        <fullName evidence="2">Mitochondrial transcription rescue factor 1 C-terminal domain-containing protein</fullName>
    </recommendedName>
</protein>
<feature type="compositionally biased region" description="Acidic residues" evidence="1">
    <location>
        <begin position="76"/>
        <end position="99"/>
    </location>
</feature>
<dbReference type="InterPro" id="IPR057896">
    <property type="entry name" value="MTRES1_C"/>
</dbReference>
<comment type="caution">
    <text evidence="3">The sequence shown here is derived from an EMBL/GenBank/DDBJ whole genome shotgun (WGS) entry which is preliminary data.</text>
</comment>
<gene>
    <name evidence="3" type="ORF">RUM44_010440</name>
</gene>
<evidence type="ECO:0000259" key="2">
    <source>
        <dbReference type="Pfam" id="PF25818"/>
    </source>
</evidence>
<dbReference type="Pfam" id="PF25818">
    <property type="entry name" value="MTRES1_C"/>
    <property type="match status" value="1"/>
</dbReference>
<feature type="domain" description="Mitochondrial transcription rescue factor 1 C-terminal" evidence="2">
    <location>
        <begin position="114"/>
        <end position="208"/>
    </location>
</feature>
<keyword evidence="4" id="KW-1185">Reference proteome</keyword>
<evidence type="ECO:0000256" key="1">
    <source>
        <dbReference type="SAM" id="MobiDB-lite"/>
    </source>
</evidence>
<dbReference type="PANTHER" id="PTHR13633:SF3">
    <property type="entry name" value="MITOCHONDRIAL TRANSCRIPTION RESCUE FACTOR 1"/>
    <property type="match status" value="1"/>
</dbReference>
<reference evidence="3 4" key="1">
    <citation type="submission" date="2023-09" db="EMBL/GenBank/DDBJ databases">
        <title>Genomes of two closely related lineages of the louse Polyplax serrata with different host specificities.</title>
        <authorList>
            <person name="Martinu J."/>
            <person name="Tarabai H."/>
            <person name="Stefka J."/>
            <person name="Hypsa V."/>
        </authorList>
    </citation>
    <scope>NUCLEOTIDE SEQUENCE [LARGE SCALE GENOMIC DNA]</scope>
    <source>
        <strain evidence="3">98ZLc_SE</strain>
    </source>
</reference>
<accession>A0ABR1AVJ8</accession>
<organism evidence="3 4">
    <name type="scientific">Polyplax serrata</name>
    <name type="common">Common mouse louse</name>
    <dbReference type="NCBI Taxonomy" id="468196"/>
    <lineage>
        <taxon>Eukaryota</taxon>
        <taxon>Metazoa</taxon>
        <taxon>Ecdysozoa</taxon>
        <taxon>Arthropoda</taxon>
        <taxon>Hexapoda</taxon>
        <taxon>Insecta</taxon>
        <taxon>Pterygota</taxon>
        <taxon>Neoptera</taxon>
        <taxon>Paraneoptera</taxon>
        <taxon>Psocodea</taxon>
        <taxon>Troctomorpha</taxon>
        <taxon>Phthiraptera</taxon>
        <taxon>Anoplura</taxon>
        <taxon>Polyplacidae</taxon>
        <taxon>Polyplax</taxon>
    </lineage>
</organism>
<name>A0ABR1AVJ8_POLSC</name>